<dbReference type="InterPro" id="IPR046347">
    <property type="entry name" value="bZIP_sf"/>
</dbReference>
<accession>A0A8C3IH80</accession>
<evidence type="ECO:0000313" key="12">
    <source>
        <dbReference type="Proteomes" id="UP000694380"/>
    </source>
</evidence>
<proteinExistence type="predicted"/>
<organism evidence="11 12">
    <name type="scientific">Chrysemys picta bellii</name>
    <name type="common">Western painted turtle</name>
    <name type="synonym">Emys bellii</name>
    <dbReference type="NCBI Taxonomy" id="8478"/>
    <lineage>
        <taxon>Eukaryota</taxon>
        <taxon>Metazoa</taxon>
        <taxon>Chordata</taxon>
        <taxon>Craniata</taxon>
        <taxon>Vertebrata</taxon>
        <taxon>Euteleostomi</taxon>
        <taxon>Archelosauria</taxon>
        <taxon>Testudinata</taxon>
        <taxon>Testudines</taxon>
        <taxon>Cryptodira</taxon>
        <taxon>Durocryptodira</taxon>
        <taxon>Testudinoidea</taxon>
        <taxon>Emydidae</taxon>
        <taxon>Chrysemys</taxon>
    </lineage>
</organism>
<name>A0A8C3IH80_CHRPI</name>
<dbReference type="GO" id="GO:0005634">
    <property type="term" value="C:nucleus"/>
    <property type="evidence" value="ECO:0007669"/>
    <property type="project" value="TreeGrafter"/>
</dbReference>
<keyword evidence="5" id="KW-0804">Transcription</keyword>
<dbReference type="PROSITE" id="PS00036">
    <property type="entry name" value="BZIP_BASIC"/>
    <property type="match status" value="1"/>
</dbReference>
<dbReference type="GO" id="GO:0000981">
    <property type="term" value="F:DNA-binding transcription factor activity, RNA polymerase II-specific"/>
    <property type="evidence" value="ECO:0007669"/>
    <property type="project" value="TreeGrafter"/>
</dbReference>
<evidence type="ECO:0000256" key="4">
    <source>
        <dbReference type="ARBA" id="ARBA00023159"/>
    </source>
</evidence>
<protein>
    <recommendedName>
        <fullName evidence="8">Basic leucine zipper transcriptional factor ATF-like 2</fullName>
    </recommendedName>
</protein>
<feature type="domain" description="BZIP" evidence="10">
    <location>
        <begin position="41"/>
        <end position="104"/>
    </location>
</feature>
<dbReference type="Ensembl" id="ENSCPBT00000039771.1">
    <property type="protein sequence ID" value="ENSCPBP00000033898.1"/>
    <property type="gene ID" value="ENSCPBG00000023667.1"/>
</dbReference>
<dbReference type="GO" id="GO:0000978">
    <property type="term" value="F:RNA polymerase II cis-regulatory region sequence-specific DNA binding"/>
    <property type="evidence" value="ECO:0007669"/>
    <property type="project" value="TreeGrafter"/>
</dbReference>
<evidence type="ECO:0000256" key="2">
    <source>
        <dbReference type="ARBA" id="ARBA00023015"/>
    </source>
</evidence>
<evidence type="ECO:0000256" key="3">
    <source>
        <dbReference type="ARBA" id="ARBA00023125"/>
    </source>
</evidence>
<dbReference type="GO" id="GO:0030154">
    <property type="term" value="P:cell differentiation"/>
    <property type="evidence" value="ECO:0007669"/>
    <property type="project" value="UniProtKB-KW"/>
</dbReference>
<dbReference type="GeneID" id="101941342"/>
<dbReference type="Gene3D" id="1.20.5.170">
    <property type="match status" value="1"/>
</dbReference>
<dbReference type="InterPro" id="IPR000837">
    <property type="entry name" value="AP-1"/>
</dbReference>
<evidence type="ECO:0000313" key="11">
    <source>
        <dbReference type="Ensembl" id="ENSCPBP00000033898.1"/>
    </source>
</evidence>
<dbReference type="PANTHER" id="PTHR23351">
    <property type="entry name" value="FOS TRANSCRIPTION FACTOR-RELATED"/>
    <property type="match status" value="1"/>
</dbReference>
<keyword evidence="6" id="KW-0539">Nucleus</keyword>
<feature type="region of interest" description="Disordered" evidence="9">
    <location>
        <begin position="1"/>
        <end position="81"/>
    </location>
</feature>
<keyword evidence="3" id="KW-0238">DNA-binding</keyword>
<evidence type="ECO:0000256" key="5">
    <source>
        <dbReference type="ARBA" id="ARBA00023163"/>
    </source>
</evidence>
<evidence type="ECO:0000256" key="9">
    <source>
        <dbReference type="SAM" id="MobiDB-lite"/>
    </source>
</evidence>
<dbReference type="FunFam" id="1.20.5.170:FF:000080">
    <property type="entry name" value="Basic leucine zipper transcriptional factor ATF-like 2"/>
    <property type="match status" value="1"/>
</dbReference>
<keyword evidence="2" id="KW-0805">Transcription regulation</keyword>
<dbReference type="InterPro" id="IPR004827">
    <property type="entry name" value="bZIP"/>
</dbReference>
<dbReference type="KEGG" id="cpic:101941342"/>
<dbReference type="PANTHER" id="PTHR23351:SF11">
    <property type="entry name" value="BASIC LEUCINE ZIPPER TRANSCRIPTIONAL FACTOR ATF-LIKE 2"/>
    <property type="match status" value="1"/>
</dbReference>
<keyword evidence="12" id="KW-1185">Reference proteome</keyword>
<dbReference type="CTD" id="116071"/>
<dbReference type="Proteomes" id="UP000694380">
    <property type="component" value="Unplaced"/>
</dbReference>
<dbReference type="PROSITE" id="PS50217">
    <property type="entry name" value="BZIP"/>
    <property type="match status" value="1"/>
</dbReference>
<dbReference type="SUPFAM" id="SSF57959">
    <property type="entry name" value="Leucine zipper domain"/>
    <property type="match status" value="1"/>
</dbReference>
<feature type="compositionally biased region" description="Polar residues" evidence="9">
    <location>
        <begin position="12"/>
        <end position="24"/>
    </location>
</feature>
<comment type="subunit">
    <text evidence="7">Heterodimer; heterodimerizes with JUN family proteins.</text>
</comment>
<dbReference type="AlphaFoldDB" id="A0A8C3IH80"/>
<gene>
    <name evidence="11" type="primary">BATF2</name>
</gene>
<reference evidence="11" key="2">
    <citation type="submission" date="2025-09" db="UniProtKB">
        <authorList>
            <consortium name="Ensembl"/>
        </authorList>
    </citation>
    <scope>IDENTIFICATION</scope>
</reference>
<reference evidence="11" key="1">
    <citation type="submission" date="2025-08" db="UniProtKB">
        <authorList>
            <consortium name="Ensembl"/>
        </authorList>
    </citation>
    <scope>IDENTIFICATION</scope>
</reference>
<evidence type="ECO:0000256" key="7">
    <source>
        <dbReference type="ARBA" id="ARBA00064452"/>
    </source>
</evidence>
<dbReference type="OMA" id="NQMLKDH"/>
<feature type="compositionally biased region" description="Basic and acidic residues" evidence="9">
    <location>
        <begin position="61"/>
        <end position="76"/>
    </location>
</feature>
<dbReference type="Pfam" id="PF00170">
    <property type="entry name" value="bZIP_1"/>
    <property type="match status" value="1"/>
</dbReference>
<evidence type="ECO:0000256" key="8">
    <source>
        <dbReference type="ARBA" id="ARBA00074031"/>
    </source>
</evidence>
<dbReference type="GeneTree" id="ENSGT00940000162373"/>
<evidence type="ECO:0000259" key="10">
    <source>
        <dbReference type="PROSITE" id="PS50217"/>
    </source>
</evidence>
<keyword evidence="1" id="KW-0221">Differentiation</keyword>
<sequence>MHVHGMERFGTNPLSQSSTSCLSEDSQDGNILMVGAVNSLEEKKLKRRQKNRAAAQRSRQKHTEKADELHQQHEQLEQNNTALKKEIEALKEELNYWNQMLKDHESTCPGMLTPSLPTQAPLLHWLAEGLNRGIQ</sequence>
<evidence type="ECO:0000256" key="6">
    <source>
        <dbReference type="ARBA" id="ARBA00023242"/>
    </source>
</evidence>
<dbReference type="RefSeq" id="XP_005307964.1">
    <property type="nucleotide sequence ID" value="XM_005307907.5"/>
</dbReference>
<evidence type="ECO:0000256" key="1">
    <source>
        <dbReference type="ARBA" id="ARBA00022782"/>
    </source>
</evidence>
<dbReference type="SMART" id="SM00338">
    <property type="entry name" value="BRLZ"/>
    <property type="match status" value="1"/>
</dbReference>
<dbReference type="OrthoDB" id="295274at2759"/>
<keyword evidence="4" id="KW-0010">Activator</keyword>